<dbReference type="NCBIfam" id="TIGR01923">
    <property type="entry name" value="menE"/>
    <property type="match status" value="1"/>
</dbReference>
<dbReference type="eggNOG" id="COG0318">
    <property type="taxonomic scope" value="Bacteria"/>
</dbReference>
<dbReference type="Pfam" id="PF00501">
    <property type="entry name" value="AMP-binding"/>
    <property type="match status" value="1"/>
</dbReference>
<dbReference type="EC" id="6.2.1.26" evidence="7"/>
<keyword evidence="3" id="KW-0547">Nucleotide-binding</keyword>
<feature type="domain" description="AMP-binding enzyme C-terminal" evidence="6">
    <location>
        <begin position="398"/>
        <end position="465"/>
    </location>
</feature>
<dbReference type="PANTHER" id="PTHR43767:SF1">
    <property type="entry name" value="NONRIBOSOMAL PEPTIDE SYNTHASE PES1 (EUROFUNG)-RELATED"/>
    <property type="match status" value="1"/>
</dbReference>
<keyword evidence="1" id="KW-0474">Menaquinone biosynthesis</keyword>
<proteinExistence type="predicted"/>
<evidence type="ECO:0000256" key="2">
    <source>
        <dbReference type="ARBA" id="ARBA00022598"/>
    </source>
</evidence>
<evidence type="ECO:0000256" key="1">
    <source>
        <dbReference type="ARBA" id="ARBA00022428"/>
    </source>
</evidence>
<dbReference type="InterPro" id="IPR010192">
    <property type="entry name" value="MenE"/>
</dbReference>
<sequence length="489" mass="53048">MDILAHAAARFGNAPMLYLPNRVLSFHQCNEQAAAIAARLQSKGVRAGAIVAILSPNTPELVLLLLALLKSGIIAAPLNHRLPQPLLTRMVERLQPCLLISDIDAPHISNINNHLSFSSLLDGITYSNTSQSGCPLLSAESEVTRNNFPADAMQQPVTIIHTSASSGEAKAALHSLANHWYSALGSNHNLPFASGDCWLLSLPLCHIGGYSLLFRALLSGGALAISAPHASLSNALSNFPLTHLSLVPTQLYRLLADSENGEQFRSIKAILLGGSAAPASLIEEALRRQLPLYLTYGSTEMSSQIATSFKPLTTLQLDSGTVLPYRQVAVSDDGELLVKGECLFLGYLRDGEIAPQRDGDGWFHTADVGTLAADGTLTVLGRKDNMFIVGGENIHPEEIERALLQIDSIHEAIVVPAPDAEYGQRPVAFIATTHLNEPTDAALMQQMRLFVGTLKTPQRFYRVTEWELLSGSQKINRRFYKEFVLHSIT</sequence>
<protein>
    <submittedName>
        <fullName evidence="7">O-succinylbenzoate-CoA ligase</fullName>
        <ecNumber evidence="7">6.2.1.26</ecNumber>
    </submittedName>
</protein>
<accession>Q3AQ01</accession>
<dbReference type="Pfam" id="PF13193">
    <property type="entry name" value="AMP-binding_C"/>
    <property type="match status" value="1"/>
</dbReference>
<dbReference type="InterPro" id="IPR045851">
    <property type="entry name" value="AMP-bd_C_sf"/>
</dbReference>
<reference evidence="7" key="1">
    <citation type="submission" date="2005-08" db="EMBL/GenBank/DDBJ databases">
        <title>Complete sequence of Chlorobium chlorochromatii CaD3.</title>
        <authorList>
            <person name="Copeland A."/>
            <person name="Lucas S."/>
            <person name="Lapidus A."/>
            <person name="Barry K."/>
            <person name="Detter J.C."/>
            <person name="Glavina T."/>
            <person name="Hammon N."/>
            <person name="Israni S."/>
            <person name="Pitluck S."/>
            <person name="Bryant D."/>
            <person name="Schmutz J."/>
            <person name="Larimer F."/>
            <person name="Land M."/>
            <person name="Kyrpides N."/>
            <person name="Ivanova N."/>
            <person name="Richardson P."/>
        </authorList>
    </citation>
    <scope>NUCLEOTIDE SEQUENCE [LARGE SCALE GENOMIC DNA]</scope>
    <source>
        <strain evidence="7">CaD3</strain>
    </source>
</reference>
<name>Q3AQ01_CHLCH</name>
<dbReference type="STRING" id="340177.Cag_1672"/>
<keyword evidence="2 7" id="KW-0436">Ligase</keyword>
<dbReference type="GO" id="GO:0008756">
    <property type="term" value="F:o-succinylbenzoate-CoA ligase activity"/>
    <property type="evidence" value="ECO:0007669"/>
    <property type="project" value="UniProtKB-EC"/>
</dbReference>
<dbReference type="AlphaFoldDB" id="Q3AQ01"/>
<dbReference type="EMBL" id="CP000108">
    <property type="protein sequence ID" value="ABB28924.1"/>
    <property type="molecule type" value="Genomic_DNA"/>
</dbReference>
<dbReference type="GO" id="GO:0009234">
    <property type="term" value="P:menaquinone biosynthetic process"/>
    <property type="evidence" value="ECO:0007669"/>
    <property type="project" value="UniProtKB-KW"/>
</dbReference>
<dbReference type="CDD" id="cd17630">
    <property type="entry name" value="OSB_MenE-like"/>
    <property type="match status" value="1"/>
</dbReference>
<keyword evidence="4" id="KW-0067">ATP-binding</keyword>
<organism evidence="7">
    <name type="scientific">Chlorobium chlorochromatii (strain CaD3)</name>
    <dbReference type="NCBI Taxonomy" id="340177"/>
    <lineage>
        <taxon>Bacteria</taxon>
        <taxon>Pseudomonadati</taxon>
        <taxon>Chlorobiota</taxon>
        <taxon>Chlorobiia</taxon>
        <taxon>Chlorobiales</taxon>
        <taxon>Chlorobiaceae</taxon>
        <taxon>Chlorobium/Pelodictyon group</taxon>
        <taxon>Chlorobium</taxon>
    </lineage>
</organism>
<dbReference type="Gene3D" id="3.40.50.12780">
    <property type="entry name" value="N-terminal domain of ligase-like"/>
    <property type="match status" value="1"/>
</dbReference>
<dbReference type="PANTHER" id="PTHR43767">
    <property type="entry name" value="LONG-CHAIN-FATTY-ACID--COA LIGASE"/>
    <property type="match status" value="1"/>
</dbReference>
<feature type="domain" description="AMP-dependent synthetase/ligase" evidence="5">
    <location>
        <begin position="5"/>
        <end position="348"/>
    </location>
</feature>
<evidence type="ECO:0000256" key="3">
    <source>
        <dbReference type="ARBA" id="ARBA00022741"/>
    </source>
</evidence>
<evidence type="ECO:0000259" key="5">
    <source>
        <dbReference type="Pfam" id="PF00501"/>
    </source>
</evidence>
<dbReference type="InterPro" id="IPR042099">
    <property type="entry name" value="ANL_N_sf"/>
</dbReference>
<dbReference type="SUPFAM" id="SSF56801">
    <property type="entry name" value="Acetyl-CoA synthetase-like"/>
    <property type="match status" value="1"/>
</dbReference>
<dbReference type="KEGG" id="cch:Cag_1672"/>
<dbReference type="InterPro" id="IPR050237">
    <property type="entry name" value="ATP-dep_AMP-bd_enzyme"/>
</dbReference>
<evidence type="ECO:0000259" key="6">
    <source>
        <dbReference type="Pfam" id="PF13193"/>
    </source>
</evidence>
<dbReference type="HOGENOM" id="CLU_000022_59_0_10"/>
<gene>
    <name evidence="7" type="ordered locus">Cag_1672</name>
</gene>
<dbReference type="GO" id="GO:0005524">
    <property type="term" value="F:ATP binding"/>
    <property type="evidence" value="ECO:0007669"/>
    <property type="project" value="UniProtKB-KW"/>
</dbReference>
<dbReference type="OrthoDB" id="4317020at2"/>
<dbReference type="InterPro" id="IPR000873">
    <property type="entry name" value="AMP-dep_synth/lig_dom"/>
</dbReference>
<evidence type="ECO:0000256" key="4">
    <source>
        <dbReference type="ARBA" id="ARBA00022840"/>
    </source>
</evidence>
<dbReference type="InterPro" id="IPR025110">
    <property type="entry name" value="AMP-bd_C"/>
</dbReference>
<dbReference type="Gene3D" id="3.30.300.30">
    <property type="match status" value="1"/>
</dbReference>
<evidence type="ECO:0000313" key="7">
    <source>
        <dbReference type="EMBL" id="ABB28924.1"/>
    </source>
</evidence>